<proteinExistence type="predicted"/>
<keyword evidence="4" id="KW-1185">Reference proteome</keyword>
<dbReference type="RefSeq" id="WP_377359403.1">
    <property type="nucleotide sequence ID" value="NZ_JBHTCM010000010.1"/>
</dbReference>
<dbReference type="Pfam" id="PF09990">
    <property type="entry name" value="DUF2231"/>
    <property type="match status" value="1"/>
</dbReference>
<keyword evidence="1" id="KW-1133">Transmembrane helix</keyword>
<reference evidence="4" key="1">
    <citation type="journal article" date="2019" name="Int. J. Syst. Evol. Microbiol.">
        <title>The Global Catalogue of Microorganisms (GCM) 10K type strain sequencing project: providing services to taxonomists for standard genome sequencing and annotation.</title>
        <authorList>
            <consortium name="The Broad Institute Genomics Platform"/>
            <consortium name="The Broad Institute Genome Sequencing Center for Infectious Disease"/>
            <person name="Wu L."/>
            <person name="Ma J."/>
        </authorList>
    </citation>
    <scope>NUCLEOTIDE SEQUENCE [LARGE SCALE GENOMIC DNA]</scope>
    <source>
        <strain evidence="4">CGMCC 1.16275</strain>
    </source>
</reference>
<evidence type="ECO:0000259" key="2">
    <source>
        <dbReference type="Pfam" id="PF09990"/>
    </source>
</evidence>
<dbReference type="EMBL" id="JBHTCM010000010">
    <property type="protein sequence ID" value="MFC7333969.1"/>
    <property type="molecule type" value="Genomic_DNA"/>
</dbReference>
<dbReference type="InterPro" id="IPR019251">
    <property type="entry name" value="DUF2231_TM"/>
</dbReference>
<protein>
    <submittedName>
        <fullName evidence="3">DUF2231 domain-containing protein</fullName>
    </submittedName>
</protein>
<dbReference type="PIRSF" id="PIRSF029509">
    <property type="entry name" value="UCP029509"/>
    <property type="match status" value="1"/>
</dbReference>
<feature type="transmembrane region" description="Helical" evidence="1">
    <location>
        <begin position="49"/>
        <end position="70"/>
    </location>
</feature>
<sequence length="152" mass="16090">MTAIVDRRPVRAIQPLHAALLAATVPLFLGGLLSDIAYASTFQIQWSNFASWLIAGAMVFTGLALLWALVDLVRAGRHRQRALVYFLLLLATFALGFANALIHARDAWGTMPEGLVLSAIVTLLAVLATGTGFSSLRAAGLHSAGLHTGGLE</sequence>
<evidence type="ECO:0000256" key="1">
    <source>
        <dbReference type="SAM" id="Phobius"/>
    </source>
</evidence>
<name>A0ABW2KWY9_9PROT</name>
<evidence type="ECO:0000313" key="3">
    <source>
        <dbReference type="EMBL" id="MFC7333969.1"/>
    </source>
</evidence>
<feature type="domain" description="DUF2231" evidence="2">
    <location>
        <begin position="14"/>
        <end position="130"/>
    </location>
</feature>
<feature type="transmembrane region" description="Helical" evidence="1">
    <location>
        <begin position="82"/>
        <end position="102"/>
    </location>
</feature>
<comment type="caution">
    <text evidence="3">The sequence shown here is derived from an EMBL/GenBank/DDBJ whole genome shotgun (WGS) entry which is preliminary data.</text>
</comment>
<keyword evidence="1" id="KW-0472">Membrane</keyword>
<feature type="transmembrane region" description="Helical" evidence="1">
    <location>
        <begin position="114"/>
        <end position="133"/>
    </location>
</feature>
<gene>
    <name evidence="3" type="ORF">ACFQPS_12425</name>
</gene>
<dbReference type="InterPro" id="IPR016923">
    <property type="entry name" value="UCP029509"/>
</dbReference>
<evidence type="ECO:0000313" key="4">
    <source>
        <dbReference type="Proteomes" id="UP001596456"/>
    </source>
</evidence>
<accession>A0ABW2KWY9</accession>
<dbReference type="Proteomes" id="UP001596456">
    <property type="component" value="Unassembled WGS sequence"/>
</dbReference>
<keyword evidence="1" id="KW-0812">Transmembrane</keyword>
<organism evidence="3 4">
    <name type="scientific">Rhodocista pekingensis</name>
    <dbReference type="NCBI Taxonomy" id="201185"/>
    <lineage>
        <taxon>Bacteria</taxon>
        <taxon>Pseudomonadati</taxon>
        <taxon>Pseudomonadota</taxon>
        <taxon>Alphaproteobacteria</taxon>
        <taxon>Rhodospirillales</taxon>
        <taxon>Azospirillaceae</taxon>
        <taxon>Rhodocista</taxon>
    </lineage>
</organism>